<dbReference type="InterPro" id="IPR035919">
    <property type="entry name" value="EAL_sf"/>
</dbReference>
<accession>A0A1W6LE10</accession>
<dbReference type="InterPro" id="IPR001633">
    <property type="entry name" value="EAL_dom"/>
</dbReference>
<dbReference type="GO" id="GO:0071111">
    <property type="term" value="F:cyclic-guanylate-specific phosphodiesterase activity"/>
    <property type="evidence" value="ECO:0007669"/>
    <property type="project" value="InterPro"/>
</dbReference>
<dbReference type="PROSITE" id="PS50883">
    <property type="entry name" value="EAL"/>
    <property type="match status" value="1"/>
</dbReference>
<organism evidence="2 3">
    <name type="scientific">Piscinibacter gummiphilus</name>
    <dbReference type="NCBI Taxonomy" id="946333"/>
    <lineage>
        <taxon>Bacteria</taxon>
        <taxon>Pseudomonadati</taxon>
        <taxon>Pseudomonadota</taxon>
        <taxon>Betaproteobacteria</taxon>
        <taxon>Burkholderiales</taxon>
        <taxon>Sphaerotilaceae</taxon>
        <taxon>Piscinibacter</taxon>
    </lineage>
</organism>
<dbReference type="PANTHER" id="PTHR33121">
    <property type="entry name" value="CYCLIC DI-GMP PHOSPHODIESTERASE PDEF"/>
    <property type="match status" value="1"/>
</dbReference>
<dbReference type="SMART" id="SM00052">
    <property type="entry name" value="EAL"/>
    <property type="match status" value="1"/>
</dbReference>
<dbReference type="SUPFAM" id="SSF141868">
    <property type="entry name" value="EAL domain-like"/>
    <property type="match status" value="1"/>
</dbReference>
<dbReference type="EMBL" id="CP015118">
    <property type="protein sequence ID" value="ARN22456.1"/>
    <property type="molecule type" value="Genomic_DNA"/>
</dbReference>
<dbReference type="InterPro" id="IPR050706">
    <property type="entry name" value="Cyclic-di-GMP_PDE-like"/>
</dbReference>
<dbReference type="STRING" id="946333.A4W93_22520"/>
<proteinExistence type="predicted"/>
<evidence type="ECO:0000313" key="3">
    <source>
        <dbReference type="Proteomes" id="UP000193427"/>
    </source>
</evidence>
<evidence type="ECO:0000313" key="2">
    <source>
        <dbReference type="EMBL" id="ARN22456.1"/>
    </source>
</evidence>
<protein>
    <recommendedName>
        <fullName evidence="1">EAL domain-containing protein</fullName>
    </recommendedName>
</protein>
<dbReference type="PANTHER" id="PTHR33121:SF76">
    <property type="entry name" value="SIGNALING PROTEIN"/>
    <property type="match status" value="1"/>
</dbReference>
<keyword evidence="3" id="KW-1185">Reference proteome</keyword>
<evidence type="ECO:0000259" key="1">
    <source>
        <dbReference type="PROSITE" id="PS50883"/>
    </source>
</evidence>
<name>A0A1W6LE10_9BURK</name>
<dbReference type="Proteomes" id="UP000193427">
    <property type="component" value="Chromosome"/>
</dbReference>
<dbReference type="Gene3D" id="3.20.20.450">
    <property type="entry name" value="EAL domain"/>
    <property type="match status" value="1"/>
</dbReference>
<feature type="domain" description="EAL" evidence="1">
    <location>
        <begin position="1"/>
        <end position="224"/>
    </location>
</feature>
<reference evidence="2 3" key="1">
    <citation type="submission" date="2016-04" db="EMBL/GenBank/DDBJ databases">
        <title>Complete genome sequence of natural rubber-degrading, novel Gram-negative bacterium, Rhizobacter gummiphilus strain NS21.</title>
        <authorList>
            <person name="Tabata M."/>
            <person name="Kasai D."/>
            <person name="Fukuda M."/>
        </authorList>
    </citation>
    <scope>NUCLEOTIDE SEQUENCE [LARGE SCALE GENOMIC DNA]</scope>
    <source>
        <strain evidence="2 3">NS21</strain>
    </source>
</reference>
<dbReference type="SUPFAM" id="SSF103190">
    <property type="entry name" value="Sensory domain-like"/>
    <property type="match status" value="1"/>
</dbReference>
<dbReference type="Pfam" id="PF00563">
    <property type="entry name" value="EAL"/>
    <property type="match status" value="1"/>
</dbReference>
<dbReference type="InterPro" id="IPR029151">
    <property type="entry name" value="Sensor-like_sf"/>
</dbReference>
<gene>
    <name evidence="2" type="ORF">A4W93_22520</name>
</gene>
<dbReference type="Gene3D" id="3.30.450.20">
    <property type="entry name" value="PAS domain"/>
    <property type="match status" value="1"/>
</dbReference>
<dbReference type="CDD" id="cd01948">
    <property type="entry name" value="EAL"/>
    <property type="match status" value="1"/>
</dbReference>
<dbReference type="AlphaFoldDB" id="A0A1W6LE10"/>
<sequence length="388" mass="42923">MGHEALLRATGPEGQFVPPPEVFRSCRSNDELADCDSISRLVHLRNFVTQGPQSQWVFLNIHPEVFQRLARRPDGGEAYLRGVSERVGVPGDRMVLEVLETDISDLPAMEAAMAAARRHGCLIAIDDFGAGQSNFDRVWRMQPDIVKLDRNLIARAAQDRRTQRVVSQMASLLHECGAMVLMEGVETLDEAYIAMESDADMVQGYYFGRPQPALVPNGHAPQTISGLYPGLGVRRDRQRHEHRIKLAPYQHAIGNAGVLMSAGVSAEDACRDFLALTGADIAYVLDAEGYQIGTHLHPPGRGDSPRAGFEPLARSDGACWARRPYFRRATEAIGKVQTTRPYRTLHGKLVCVTVSYAFHHQENGRRELRVVCGDMEWNESAPESGEAA</sequence>
<dbReference type="KEGG" id="rgu:A4W93_22520"/>